<dbReference type="Pfam" id="PF10116">
    <property type="entry name" value="Host_attach"/>
    <property type="match status" value="1"/>
</dbReference>
<protein>
    <submittedName>
        <fullName evidence="1">Protein required for attachment to host cells</fullName>
    </submittedName>
</protein>
<proteinExistence type="predicted"/>
<organism evidence="1 2">
    <name type="scientific">Planctomicrobium piriforme</name>
    <dbReference type="NCBI Taxonomy" id="1576369"/>
    <lineage>
        <taxon>Bacteria</taxon>
        <taxon>Pseudomonadati</taxon>
        <taxon>Planctomycetota</taxon>
        <taxon>Planctomycetia</taxon>
        <taxon>Planctomycetales</taxon>
        <taxon>Planctomycetaceae</taxon>
        <taxon>Planctomicrobium</taxon>
    </lineage>
</organism>
<dbReference type="Proteomes" id="UP000199518">
    <property type="component" value="Unassembled WGS sequence"/>
</dbReference>
<dbReference type="InterPro" id="IPR019291">
    <property type="entry name" value="Host_attachment_protein"/>
</dbReference>
<reference evidence="2" key="1">
    <citation type="submission" date="2016-10" db="EMBL/GenBank/DDBJ databases">
        <authorList>
            <person name="Varghese N."/>
            <person name="Submissions S."/>
        </authorList>
    </citation>
    <scope>NUCLEOTIDE SEQUENCE [LARGE SCALE GENOMIC DNA]</scope>
    <source>
        <strain evidence="2">DSM 26348</strain>
    </source>
</reference>
<sequence>MSYRREPRISNDTWILVADRAHAVVYHSIWPELAKLEPVQSLNHPEGSAHRDDVLTDRPGRFAAPGVPMQSGEPQTDFRHRTANDFAVELVDRLEQGRNNNEFGRLIVVAPPLFLGVLRDRYSAPLAKTIVLELDKELAEASTPEIADHVRQHLAEAVATT</sequence>
<evidence type="ECO:0000313" key="2">
    <source>
        <dbReference type="Proteomes" id="UP000199518"/>
    </source>
</evidence>
<dbReference type="STRING" id="1576369.SAMN05421753_115165"/>
<dbReference type="AlphaFoldDB" id="A0A1I3NRN1"/>
<name>A0A1I3NRN1_9PLAN</name>
<accession>A0A1I3NRN1</accession>
<dbReference type="EMBL" id="FOQD01000015">
    <property type="protein sequence ID" value="SFJ11386.1"/>
    <property type="molecule type" value="Genomic_DNA"/>
</dbReference>
<evidence type="ECO:0000313" key="1">
    <source>
        <dbReference type="EMBL" id="SFJ11386.1"/>
    </source>
</evidence>
<keyword evidence="2" id="KW-1185">Reference proteome</keyword>
<gene>
    <name evidence="1" type="ORF">SAMN05421753_115165</name>
</gene>